<evidence type="ECO:0000256" key="7">
    <source>
        <dbReference type="ARBA" id="ARBA00022771"/>
    </source>
</evidence>
<evidence type="ECO:0000256" key="8">
    <source>
        <dbReference type="ARBA" id="ARBA00022786"/>
    </source>
</evidence>
<evidence type="ECO:0000256" key="9">
    <source>
        <dbReference type="ARBA" id="ARBA00022833"/>
    </source>
</evidence>
<feature type="transmembrane region" description="Helical" evidence="13">
    <location>
        <begin position="178"/>
        <end position="195"/>
    </location>
</feature>
<dbReference type="PANTHER" id="PTHR45977:SF11">
    <property type="entry name" value="E3 UBIQUITIN PROTEIN LIGASE RIE1"/>
    <property type="match status" value="1"/>
</dbReference>
<evidence type="ECO:0000256" key="13">
    <source>
        <dbReference type="SAM" id="Phobius"/>
    </source>
</evidence>
<keyword evidence="5 13" id="KW-0812">Transmembrane</keyword>
<organism evidence="14 15">
    <name type="scientific">Kingdonia uniflora</name>
    <dbReference type="NCBI Taxonomy" id="39325"/>
    <lineage>
        <taxon>Eukaryota</taxon>
        <taxon>Viridiplantae</taxon>
        <taxon>Streptophyta</taxon>
        <taxon>Embryophyta</taxon>
        <taxon>Tracheophyta</taxon>
        <taxon>Spermatophyta</taxon>
        <taxon>Magnoliopsida</taxon>
        <taxon>Ranunculales</taxon>
        <taxon>Circaeasteraceae</taxon>
        <taxon>Kingdonia</taxon>
    </lineage>
</organism>
<evidence type="ECO:0000256" key="2">
    <source>
        <dbReference type="ARBA" id="ARBA00004141"/>
    </source>
</evidence>
<accession>A0A7J7M7H2</accession>
<sequence length="214" mass="24037">MAENETSITITTSSETTTPLLPSRNPNSSPTTRTNTLALLLGRASGRRGGPSTLVRETAALQLEERRADWGYSKPVVALDIAWNLAFLIVSVVMLVSTTNEKPNVPIRVWICGYAFQCLVHVVLVWMEYRRRRVRRVRSIEDGTARVSDSEGIDSEDEDGVGFRSGTRSSVAKRCESLNTMASFIWWIVGFYWIVSGGEILFQNAPRLYWFDLT</sequence>
<evidence type="ECO:0000256" key="5">
    <source>
        <dbReference type="ARBA" id="ARBA00022692"/>
    </source>
</evidence>
<name>A0A7J7M7H2_9MAGN</name>
<dbReference type="EMBL" id="JACGCM010001726">
    <property type="protein sequence ID" value="KAF6150792.1"/>
    <property type="molecule type" value="Genomic_DNA"/>
</dbReference>
<keyword evidence="7" id="KW-0863">Zinc-finger</keyword>
<keyword evidence="4" id="KW-0808">Transferase</keyword>
<comment type="subcellular location">
    <subcellularLocation>
        <location evidence="2">Membrane</location>
        <topology evidence="2">Multi-pass membrane protein</topology>
    </subcellularLocation>
</comment>
<reference evidence="14 15" key="1">
    <citation type="journal article" date="2020" name="IScience">
        <title>Genome Sequencing of the Endangered Kingdonia uniflora (Circaeasteraceae, Ranunculales) Reveals Potential Mechanisms of Evolutionary Specialization.</title>
        <authorList>
            <person name="Sun Y."/>
            <person name="Deng T."/>
            <person name="Zhang A."/>
            <person name="Moore M.J."/>
            <person name="Landis J.B."/>
            <person name="Lin N."/>
            <person name="Zhang H."/>
            <person name="Zhang X."/>
            <person name="Huang J."/>
            <person name="Zhang X."/>
            <person name="Sun H."/>
            <person name="Wang H."/>
        </authorList>
    </citation>
    <scope>NUCLEOTIDE SEQUENCE [LARGE SCALE GENOMIC DNA]</scope>
    <source>
        <strain evidence="14">TB1705</strain>
        <tissue evidence="14">Leaf</tissue>
    </source>
</reference>
<evidence type="ECO:0000256" key="3">
    <source>
        <dbReference type="ARBA" id="ARBA00012483"/>
    </source>
</evidence>
<proteinExistence type="predicted"/>
<evidence type="ECO:0000313" key="14">
    <source>
        <dbReference type="EMBL" id="KAF6150792.1"/>
    </source>
</evidence>
<dbReference type="GO" id="GO:0016020">
    <property type="term" value="C:membrane"/>
    <property type="evidence" value="ECO:0007669"/>
    <property type="project" value="UniProtKB-SubCell"/>
</dbReference>
<dbReference type="GO" id="GO:0008270">
    <property type="term" value="F:zinc ion binding"/>
    <property type="evidence" value="ECO:0007669"/>
    <property type="project" value="UniProtKB-KW"/>
</dbReference>
<dbReference type="GO" id="GO:0006511">
    <property type="term" value="P:ubiquitin-dependent protein catabolic process"/>
    <property type="evidence" value="ECO:0007669"/>
    <property type="project" value="TreeGrafter"/>
</dbReference>
<evidence type="ECO:0000256" key="1">
    <source>
        <dbReference type="ARBA" id="ARBA00000900"/>
    </source>
</evidence>
<dbReference type="OrthoDB" id="8062037at2759"/>
<dbReference type="AlphaFoldDB" id="A0A7J7M7H2"/>
<dbReference type="GO" id="GO:0016567">
    <property type="term" value="P:protein ubiquitination"/>
    <property type="evidence" value="ECO:0007669"/>
    <property type="project" value="TreeGrafter"/>
</dbReference>
<comment type="catalytic activity">
    <reaction evidence="1">
        <text>S-ubiquitinyl-[E2 ubiquitin-conjugating enzyme]-L-cysteine + [acceptor protein]-L-lysine = [E2 ubiquitin-conjugating enzyme]-L-cysteine + N(6)-ubiquitinyl-[acceptor protein]-L-lysine.</text>
        <dbReference type="EC" id="2.3.2.27"/>
    </reaction>
</comment>
<keyword evidence="10 13" id="KW-1133">Transmembrane helix</keyword>
<evidence type="ECO:0000256" key="6">
    <source>
        <dbReference type="ARBA" id="ARBA00022723"/>
    </source>
</evidence>
<comment type="caution">
    <text evidence="14">The sequence shown here is derived from an EMBL/GenBank/DDBJ whole genome shotgun (WGS) entry which is preliminary data.</text>
</comment>
<evidence type="ECO:0000256" key="4">
    <source>
        <dbReference type="ARBA" id="ARBA00022679"/>
    </source>
</evidence>
<feature type="region of interest" description="Disordered" evidence="12">
    <location>
        <begin position="1"/>
        <end position="33"/>
    </location>
</feature>
<dbReference type="EC" id="2.3.2.27" evidence="3"/>
<feature type="transmembrane region" description="Helical" evidence="13">
    <location>
        <begin position="107"/>
        <end position="129"/>
    </location>
</feature>
<protein>
    <recommendedName>
        <fullName evidence="3">RING-type E3 ubiquitin transferase</fullName>
        <ecNumber evidence="3">2.3.2.27</ecNumber>
    </recommendedName>
</protein>
<keyword evidence="15" id="KW-1185">Reference proteome</keyword>
<feature type="transmembrane region" description="Helical" evidence="13">
    <location>
        <begin position="76"/>
        <end position="95"/>
    </location>
</feature>
<dbReference type="Proteomes" id="UP000541444">
    <property type="component" value="Unassembled WGS sequence"/>
</dbReference>
<dbReference type="GO" id="GO:0061630">
    <property type="term" value="F:ubiquitin protein ligase activity"/>
    <property type="evidence" value="ECO:0007669"/>
    <property type="project" value="UniProtKB-EC"/>
</dbReference>
<dbReference type="GO" id="GO:0000325">
    <property type="term" value="C:plant-type vacuole"/>
    <property type="evidence" value="ECO:0007669"/>
    <property type="project" value="TreeGrafter"/>
</dbReference>
<evidence type="ECO:0000313" key="15">
    <source>
        <dbReference type="Proteomes" id="UP000541444"/>
    </source>
</evidence>
<keyword evidence="9" id="KW-0862">Zinc</keyword>
<dbReference type="PANTHER" id="PTHR45977">
    <property type="entry name" value="TARGET OF ERK KINASE MPK-1"/>
    <property type="match status" value="1"/>
</dbReference>
<keyword evidence="11 13" id="KW-0472">Membrane</keyword>
<keyword evidence="6" id="KW-0479">Metal-binding</keyword>
<evidence type="ECO:0000256" key="10">
    <source>
        <dbReference type="ARBA" id="ARBA00022989"/>
    </source>
</evidence>
<gene>
    <name evidence="14" type="ORF">GIB67_020875</name>
</gene>
<evidence type="ECO:0000256" key="12">
    <source>
        <dbReference type="SAM" id="MobiDB-lite"/>
    </source>
</evidence>
<evidence type="ECO:0000256" key="11">
    <source>
        <dbReference type="ARBA" id="ARBA00023136"/>
    </source>
</evidence>
<keyword evidence="8" id="KW-0833">Ubl conjugation pathway</keyword>